<dbReference type="KEGG" id="tva:4765176"/>
<dbReference type="InParanoid" id="A2EJ55"/>
<dbReference type="VEuPathDB" id="TrichDB:TVAGG3_0198840"/>
<dbReference type="PANTHER" id="PTHR15032:SF4">
    <property type="entry name" value="N-ACYL-PHOSPHATIDYLETHANOLAMINE-HYDROLYZING PHOSPHOLIPASE D"/>
    <property type="match status" value="1"/>
</dbReference>
<dbReference type="eggNOG" id="KOG3798">
    <property type="taxonomic scope" value="Eukaryota"/>
</dbReference>
<evidence type="ECO:0000259" key="1">
    <source>
        <dbReference type="Pfam" id="PF12706"/>
    </source>
</evidence>
<evidence type="ECO:0000313" key="2">
    <source>
        <dbReference type="EMBL" id="EAY07287.1"/>
    </source>
</evidence>
<evidence type="ECO:0000313" key="3">
    <source>
        <dbReference type="Proteomes" id="UP000001542"/>
    </source>
</evidence>
<dbReference type="STRING" id="5722.A2EJ55"/>
<keyword evidence="2" id="KW-0378">Hydrolase</keyword>
<reference evidence="2" key="2">
    <citation type="journal article" date="2007" name="Science">
        <title>Draft genome sequence of the sexually transmitted pathogen Trichomonas vaginalis.</title>
        <authorList>
            <person name="Carlton J.M."/>
            <person name="Hirt R.P."/>
            <person name="Silva J.C."/>
            <person name="Delcher A.L."/>
            <person name="Schatz M."/>
            <person name="Zhao Q."/>
            <person name="Wortman J.R."/>
            <person name="Bidwell S.L."/>
            <person name="Alsmark U.C.M."/>
            <person name="Besteiro S."/>
            <person name="Sicheritz-Ponten T."/>
            <person name="Noel C.J."/>
            <person name="Dacks J.B."/>
            <person name="Foster P.G."/>
            <person name="Simillion C."/>
            <person name="Van de Peer Y."/>
            <person name="Miranda-Saavedra D."/>
            <person name="Barton G.J."/>
            <person name="Westrop G.D."/>
            <person name="Mueller S."/>
            <person name="Dessi D."/>
            <person name="Fiori P.L."/>
            <person name="Ren Q."/>
            <person name="Paulsen I."/>
            <person name="Zhang H."/>
            <person name="Bastida-Corcuera F.D."/>
            <person name="Simoes-Barbosa A."/>
            <person name="Brown M.T."/>
            <person name="Hayes R.D."/>
            <person name="Mukherjee M."/>
            <person name="Okumura C.Y."/>
            <person name="Schneider R."/>
            <person name="Smith A.J."/>
            <person name="Vanacova S."/>
            <person name="Villalvazo M."/>
            <person name="Haas B.J."/>
            <person name="Pertea M."/>
            <person name="Feldblyum T.V."/>
            <person name="Utterback T.R."/>
            <person name="Shu C.L."/>
            <person name="Osoegawa K."/>
            <person name="de Jong P.J."/>
            <person name="Hrdy I."/>
            <person name="Horvathova L."/>
            <person name="Zubacova Z."/>
            <person name="Dolezal P."/>
            <person name="Malik S.B."/>
            <person name="Logsdon J.M. Jr."/>
            <person name="Henze K."/>
            <person name="Gupta A."/>
            <person name="Wang C.C."/>
            <person name="Dunne R.L."/>
            <person name="Upcroft J.A."/>
            <person name="Upcroft P."/>
            <person name="White O."/>
            <person name="Salzberg S.L."/>
            <person name="Tang P."/>
            <person name="Chiu C.-H."/>
            <person name="Lee Y.-S."/>
            <person name="Embley T.M."/>
            <person name="Coombs G.H."/>
            <person name="Mottram J.C."/>
            <person name="Tachezy J."/>
            <person name="Fraser-Liggett C.M."/>
            <person name="Johnson P.J."/>
        </authorList>
    </citation>
    <scope>NUCLEOTIDE SEQUENCE [LARGE SCALE GENOMIC DNA]</scope>
    <source>
        <strain evidence="2">G3</strain>
    </source>
</reference>
<proteinExistence type="predicted"/>
<dbReference type="VEuPathDB" id="TrichDB:TVAG_223500"/>
<dbReference type="InterPro" id="IPR036866">
    <property type="entry name" value="RibonucZ/Hydroxyglut_hydro"/>
</dbReference>
<dbReference type="PANTHER" id="PTHR15032">
    <property type="entry name" value="N-ACYL-PHOSPHATIDYLETHANOLAMINE-HYDROLYZING PHOSPHOLIPASE D"/>
    <property type="match status" value="1"/>
</dbReference>
<dbReference type="OrthoDB" id="332863at2759"/>
<organism evidence="2 3">
    <name type="scientific">Trichomonas vaginalis (strain ATCC PRA-98 / G3)</name>
    <dbReference type="NCBI Taxonomy" id="412133"/>
    <lineage>
        <taxon>Eukaryota</taxon>
        <taxon>Metamonada</taxon>
        <taxon>Parabasalia</taxon>
        <taxon>Trichomonadida</taxon>
        <taxon>Trichomonadidae</taxon>
        <taxon>Trichomonas</taxon>
    </lineage>
</organism>
<name>A2EJ55_TRIV3</name>
<dbReference type="Gene3D" id="3.60.15.10">
    <property type="entry name" value="Ribonuclease Z/Hydroxyacylglutathione hydrolase-like"/>
    <property type="match status" value="1"/>
</dbReference>
<protein>
    <submittedName>
        <fullName evidence="2">Zn-dependent hydrolase of beta-lactamase, putative</fullName>
    </submittedName>
</protein>
<feature type="domain" description="Metallo-beta-lactamase" evidence="1">
    <location>
        <begin position="98"/>
        <end position="294"/>
    </location>
</feature>
<accession>A2EJ55</accession>
<dbReference type="Pfam" id="PF12706">
    <property type="entry name" value="Lactamase_B_2"/>
    <property type="match status" value="1"/>
</dbReference>
<dbReference type="EMBL" id="DS113403">
    <property type="protein sequence ID" value="EAY07287.1"/>
    <property type="molecule type" value="Genomic_DNA"/>
</dbReference>
<dbReference type="GO" id="GO:0016787">
    <property type="term" value="F:hydrolase activity"/>
    <property type="evidence" value="ECO:0007669"/>
    <property type="project" value="UniProtKB-KW"/>
</dbReference>
<keyword evidence="3" id="KW-1185">Reference proteome</keyword>
<dbReference type="SMR" id="A2EJ55"/>
<dbReference type="InterPro" id="IPR001279">
    <property type="entry name" value="Metallo-B-lactamas"/>
</dbReference>
<dbReference type="GO" id="GO:0005737">
    <property type="term" value="C:cytoplasm"/>
    <property type="evidence" value="ECO:0000318"/>
    <property type="project" value="GO_Central"/>
</dbReference>
<dbReference type="SUPFAM" id="SSF56281">
    <property type="entry name" value="Metallo-hydrolase/oxidoreductase"/>
    <property type="match status" value="1"/>
</dbReference>
<dbReference type="AlphaFoldDB" id="A2EJ55"/>
<dbReference type="RefSeq" id="XP_001319510.1">
    <property type="nucleotide sequence ID" value="XM_001319475.1"/>
</dbReference>
<reference evidence="2" key="1">
    <citation type="submission" date="2006-10" db="EMBL/GenBank/DDBJ databases">
        <authorList>
            <person name="Amadeo P."/>
            <person name="Zhao Q."/>
            <person name="Wortman J."/>
            <person name="Fraser-Liggett C."/>
            <person name="Carlton J."/>
        </authorList>
    </citation>
    <scope>NUCLEOTIDE SEQUENCE</scope>
    <source>
        <strain evidence="2">G3</strain>
    </source>
</reference>
<dbReference type="OMA" id="RMAPMHW"/>
<dbReference type="Proteomes" id="UP000001542">
    <property type="component" value="Unassembled WGS sequence"/>
</dbReference>
<sequence>MKSNQQVYGCIPENLPSYNDAHHANGYFVNNHGYPYAEYEDIGMGTARLFFKFFFGEKDVTREMPHRNPKSDFNLGNGIRDWWIGHATNLIQIKDKFILTDPIFEKSCSPLKIGNSRKTPAACKIEELPKISYVLISHSHYDHLNKGSVKKIKSLFPECHFLVPLGVGKILSSWGIKNYTEFDWRTHLTIEDINFTCFPARHGSARSLSDSNVVLWCSWLIEYENVKIYFTGDTAIGPHFAEIKETIGRGPDLMIAGIGPTAPSGMMRTVHMDGKDAWNMAKDIGAAKLTPMHYGTFPLGMKPAKTDLDIFMENAEHGKELVINIGGRIDWNGTEFVKADL</sequence>
<gene>
    <name evidence="2" type="ORF">TVAG_223500</name>
</gene>